<keyword evidence="3" id="KW-1185">Reference proteome</keyword>
<proteinExistence type="predicted"/>
<sequence>GTREKEGNEEEVGKNMHGTLHLFGEQLDDTVEKEVSGIIKDLVEHEVERSAEEVGK</sequence>
<dbReference type="EMBL" id="JAHRHJ020003813">
    <property type="protein sequence ID" value="KAH9289396.1"/>
    <property type="molecule type" value="Genomic_DNA"/>
</dbReference>
<dbReference type="Proteomes" id="UP000824469">
    <property type="component" value="Unassembled WGS sequence"/>
</dbReference>
<comment type="caution">
    <text evidence="2">The sequence shown here is derived from an EMBL/GenBank/DDBJ whole genome shotgun (WGS) entry which is preliminary data.</text>
</comment>
<feature type="non-terminal residue" evidence="2">
    <location>
        <position position="1"/>
    </location>
</feature>
<feature type="compositionally biased region" description="Basic and acidic residues" evidence="1">
    <location>
        <begin position="1"/>
        <end position="14"/>
    </location>
</feature>
<evidence type="ECO:0000256" key="1">
    <source>
        <dbReference type="SAM" id="MobiDB-lite"/>
    </source>
</evidence>
<evidence type="ECO:0000313" key="3">
    <source>
        <dbReference type="Proteomes" id="UP000824469"/>
    </source>
</evidence>
<organism evidence="2 3">
    <name type="scientific">Taxus chinensis</name>
    <name type="common">Chinese yew</name>
    <name type="synonym">Taxus wallichiana var. chinensis</name>
    <dbReference type="NCBI Taxonomy" id="29808"/>
    <lineage>
        <taxon>Eukaryota</taxon>
        <taxon>Viridiplantae</taxon>
        <taxon>Streptophyta</taxon>
        <taxon>Embryophyta</taxon>
        <taxon>Tracheophyta</taxon>
        <taxon>Spermatophyta</taxon>
        <taxon>Pinopsida</taxon>
        <taxon>Pinidae</taxon>
        <taxon>Conifers II</taxon>
        <taxon>Cupressales</taxon>
        <taxon>Taxaceae</taxon>
        <taxon>Taxus</taxon>
    </lineage>
</organism>
<feature type="non-terminal residue" evidence="2">
    <location>
        <position position="56"/>
    </location>
</feature>
<dbReference type="AlphaFoldDB" id="A0AA38BY08"/>
<gene>
    <name evidence="2" type="ORF">KI387_033513</name>
</gene>
<name>A0AA38BY08_TAXCH</name>
<feature type="region of interest" description="Disordered" evidence="1">
    <location>
        <begin position="1"/>
        <end position="20"/>
    </location>
</feature>
<evidence type="ECO:0000313" key="2">
    <source>
        <dbReference type="EMBL" id="KAH9289396.1"/>
    </source>
</evidence>
<reference evidence="2 3" key="1">
    <citation type="journal article" date="2021" name="Nat. Plants">
        <title>The Taxus genome provides insights into paclitaxel biosynthesis.</title>
        <authorList>
            <person name="Xiong X."/>
            <person name="Gou J."/>
            <person name="Liao Q."/>
            <person name="Li Y."/>
            <person name="Zhou Q."/>
            <person name="Bi G."/>
            <person name="Li C."/>
            <person name="Du R."/>
            <person name="Wang X."/>
            <person name="Sun T."/>
            <person name="Guo L."/>
            <person name="Liang H."/>
            <person name="Lu P."/>
            <person name="Wu Y."/>
            <person name="Zhang Z."/>
            <person name="Ro D.K."/>
            <person name="Shang Y."/>
            <person name="Huang S."/>
            <person name="Yan J."/>
        </authorList>
    </citation>
    <scope>NUCLEOTIDE SEQUENCE [LARGE SCALE GENOMIC DNA]</scope>
    <source>
        <strain evidence="2">Ta-2019</strain>
    </source>
</reference>
<protein>
    <submittedName>
        <fullName evidence="2">Uncharacterized protein</fullName>
    </submittedName>
</protein>
<accession>A0AA38BY08</accession>